<reference evidence="1 2" key="1">
    <citation type="submission" date="2022-11" db="EMBL/GenBank/DDBJ databases">
        <title>Acinetobacter entericus sp. nov., isolated from the gut of the plastic-eating larvae of the Coleoptera insect Zophobas atratus.</title>
        <authorList>
            <person name="Dong X."/>
            <person name="Yang Y."/>
        </authorList>
    </citation>
    <scope>NUCLEOTIDE SEQUENCE [LARGE SCALE GENOMIC DNA]</scope>
    <source>
        <strain evidence="1 2">BIT-DXN8</strain>
        <plasmid evidence="1">unnamed1</plasmid>
    </source>
</reference>
<evidence type="ECO:0000313" key="1">
    <source>
        <dbReference type="EMBL" id="MCW8041113.1"/>
    </source>
</evidence>
<dbReference type="EMBL" id="JAPEQW010000049">
    <property type="protein sequence ID" value="MCW8041113.1"/>
    <property type="molecule type" value="Genomic_DNA"/>
</dbReference>
<protein>
    <recommendedName>
        <fullName evidence="3">Site-specific integrase</fullName>
    </recommendedName>
</protein>
<dbReference type="SUPFAM" id="SSF48371">
    <property type="entry name" value="ARM repeat"/>
    <property type="match status" value="1"/>
</dbReference>
<geneLocation type="plasmid" evidence="1">
    <name>unnamed1</name>
</geneLocation>
<dbReference type="Proteomes" id="UP001209682">
    <property type="component" value="Unassembled WGS sequence"/>
</dbReference>
<proteinExistence type="predicted"/>
<keyword evidence="2" id="KW-1185">Reference proteome</keyword>
<sequence length="764" mass="89608">MSEILNQEDLENNCNDFEKKISGYSERIAVLNFEYVQDFHLSFIDKDSFEILIDRCEMLYFNICRYQQRTKYKHILGFLSVSMLCNNSKKLNNGTRIEINNKTFEILNYVMFLSGLLLKLDDSELKVQRINYTLYLLLRVVGKNFDKCVDDVLTNLVFYFRAIIDVDPLKLSKKEFSNYAKHHKDRTIATCLVFNAQKNNQIEKSLNRYLDEYRVAVENLYYDEKVQVNRKKAQPSLEETEVSILSFIAPPLITEGFSDYSDARAKDDDDENEDIKKREYDFSQDESTRRVSSFVDHQVLRRYLDHVHEPTVSNVYYIDPPFLKVIYQVLHDELQNNKDIEKSAMAACFLMSLCTGMSAVVFQYIDYFFEIKKLKHSSGRDYYLWTVDADVNKKLEGEIAKKGNRQNKHSSWTFQIPAMWIDRIKKAQLSGYTNTDFNQYLKECFFGYCIGNLSVTHIASQLSFHLHRICEDDLQKNFLIGKQVSHQPDLAYGGFSYKQLNDSYEKYVWLWFQNKHESHVLDRPQFIQAKSDERVGSQRAWSFNQAKKFLNSLNNQVIEVLRDKKSIEERFNAFSVWIWICCLLSSGARPAIAASSIKENYDFITGIVYIHDKNSQSRRHGRFSPLTEFFANELKLYEKFIIDLMDSGMLTKSEDNYYLHYWKKNAGFMNIKISPLTQKDVASYLARNFPEIGPLYPNWIRHFVRNTLDLPDAVFKSWYAHDQQGEIGFSKSSSLQPYAYKTQIQDALSKLFKDLELISVGISL</sequence>
<name>A0ABT3NNI9_9GAMM</name>
<evidence type="ECO:0000313" key="2">
    <source>
        <dbReference type="Proteomes" id="UP001209682"/>
    </source>
</evidence>
<evidence type="ECO:0008006" key="3">
    <source>
        <dbReference type="Google" id="ProtNLM"/>
    </source>
</evidence>
<gene>
    <name evidence="1" type="ORF">OKC24_18470</name>
</gene>
<dbReference type="InterPro" id="IPR016024">
    <property type="entry name" value="ARM-type_fold"/>
</dbReference>
<dbReference type="RefSeq" id="WP_265466163.1">
    <property type="nucleotide sequence ID" value="NZ_JAPEQW010000049.1"/>
</dbReference>
<accession>A0ABT3NNI9</accession>
<organism evidence="1 2">
    <name type="scientific">Acinetobacter entericus</name>
    <dbReference type="NCBI Taxonomy" id="2989714"/>
    <lineage>
        <taxon>Bacteria</taxon>
        <taxon>Pseudomonadati</taxon>
        <taxon>Pseudomonadota</taxon>
        <taxon>Gammaproteobacteria</taxon>
        <taxon>Moraxellales</taxon>
        <taxon>Moraxellaceae</taxon>
        <taxon>Acinetobacter</taxon>
    </lineage>
</organism>
<comment type="caution">
    <text evidence="1">The sequence shown here is derived from an EMBL/GenBank/DDBJ whole genome shotgun (WGS) entry which is preliminary data.</text>
</comment>
<keyword evidence="1" id="KW-0614">Plasmid</keyword>